<dbReference type="Gene3D" id="3.40.1390.30">
    <property type="entry name" value="NIF3 (NGG1p interacting factor 3)-like"/>
    <property type="match status" value="2"/>
</dbReference>
<accession>A0ABM5SM32</accession>
<dbReference type="Pfam" id="PF01784">
    <property type="entry name" value="DUF34_NIF3"/>
    <property type="match status" value="1"/>
</dbReference>
<dbReference type="PANTHER" id="PTHR13799:SF14">
    <property type="entry name" value="GTP CYCLOHYDROLASE 1 TYPE 2 HOMOLOG"/>
    <property type="match status" value="1"/>
</dbReference>
<reference evidence="3 4" key="1">
    <citation type="journal article" date="2015" name="Genome Announc.">
        <title>Thirty-Two Complete Genome Assemblies of Nine Yersinia Species, Including Y. pestis, Y. pseudotuberculosis, and Y. enterocolitica.</title>
        <authorList>
            <person name="Johnson S.L."/>
            <person name="Daligault H.E."/>
            <person name="Davenport K.W."/>
            <person name="Jaissle J."/>
            <person name="Frey K.G."/>
            <person name="Ladner J.T."/>
            <person name="Broomall S.M."/>
            <person name="Bishop-Lilly K.A."/>
            <person name="Bruce D.C."/>
            <person name="Coyne S.R."/>
            <person name="Gibbons H.S."/>
            <person name="Lo C.C."/>
            <person name="Munk A.C."/>
            <person name="Rosenzweig C.N."/>
            <person name="Koroleva G.I."/>
            <person name="Palacios G.F."/>
            <person name="Redden C.L."/>
            <person name="Xu Y."/>
            <person name="Minogue T.D."/>
            <person name="Chain P.S."/>
        </authorList>
    </citation>
    <scope>NUCLEOTIDE SEQUENCE [LARGE SCALE GENOMIC DNA]</scope>
    <source>
        <strain evidence="3 4">Y231</strain>
    </source>
</reference>
<dbReference type="NCBIfam" id="TIGR00486">
    <property type="entry name" value="YbgI_SA1388"/>
    <property type="match status" value="1"/>
</dbReference>
<evidence type="ECO:0000313" key="3">
    <source>
        <dbReference type="EMBL" id="AJJ35562.1"/>
    </source>
</evidence>
<dbReference type="InterPro" id="IPR036069">
    <property type="entry name" value="DUF34/NIF3_sf"/>
</dbReference>
<dbReference type="NCBIfam" id="NF008064">
    <property type="entry name" value="PRK10799.1"/>
    <property type="match status" value="1"/>
</dbReference>
<name>A0ABM5SM32_9GAMM</name>
<sequence length="289" mass="32245">MLFKSVPDRFVSRLLPTCTYNYFGYIYLNRIDLIASIYGANEMRNTELETLLNNQLNISAFQDYAPNGLQVEGKAEVKRIVTGVTASQALLDAAVAQQADAILVHHGYFWKNEPAVVRGMKRNRLKTLLINDINLYGYHLPLDAHPELGNNAQLAKLLGIRVEGEIESLLPYGEFDAPLNAVILRERLEKLLGRPVLHCGEHAPTDVRRIAWCSGGGQGYIQQAAEFGVDAFITGEVSEQTIHIAREMGVNFYAAGHHATERYGIKALGEWLVTHYQLDVIFIDIPNPA</sequence>
<dbReference type="EMBL" id="CP009997">
    <property type="protein sequence ID" value="AJJ35562.1"/>
    <property type="molecule type" value="Genomic_DNA"/>
</dbReference>
<evidence type="ECO:0000313" key="4">
    <source>
        <dbReference type="Proteomes" id="UP000031883"/>
    </source>
</evidence>
<evidence type="ECO:0000256" key="2">
    <source>
        <dbReference type="ARBA" id="ARBA00022723"/>
    </source>
</evidence>
<comment type="similarity">
    <text evidence="1">Belongs to the GTP cyclohydrolase I type 2/NIF3 family.</text>
</comment>
<proteinExistence type="inferred from homology"/>
<dbReference type="SUPFAM" id="SSF102705">
    <property type="entry name" value="NIF3 (NGG1p interacting factor 3)-like"/>
    <property type="match status" value="1"/>
</dbReference>
<dbReference type="Proteomes" id="UP000031883">
    <property type="component" value="Chromosome"/>
</dbReference>
<gene>
    <name evidence="3" type="ORF">CH54_1159</name>
</gene>
<evidence type="ECO:0000256" key="1">
    <source>
        <dbReference type="ARBA" id="ARBA00006964"/>
    </source>
</evidence>
<keyword evidence="4" id="KW-1185">Reference proteome</keyword>
<dbReference type="PANTHER" id="PTHR13799">
    <property type="entry name" value="NGG1 INTERACTING FACTOR 3"/>
    <property type="match status" value="1"/>
</dbReference>
<dbReference type="InterPro" id="IPR002678">
    <property type="entry name" value="DUF34/NIF3"/>
</dbReference>
<organism evidence="3 4">
    <name type="scientific">Yersinia rochesterensis</name>
    <dbReference type="NCBI Taxonomy" id="1604335"/>
    <lineage>
        <taxon>Bacteria</taxon>
        <taxon>Pseudomonadati</taxon>
        <taxon>Pseudomonadota</taxon>
        <taxon>Gammaproteobacteria</taxon>
        <taxon>Enterobacterales</taxon>
        <taxon>Yersiniaceae</taxon>
        <taxon>Yersinia</taxon>
    </lineage>
</organism>
<protein>
    <submittedName>
        <fullName evidence="3">NIF3 family protein</fullName>
    </submittedName>
</protein>
<keyword evidence="2" id="KW-0479">Metal-binding</keyword>